<dbReference type="AlphaFoldDB" id="M7T2B6"/>
<evidence type="ECO:0000256" key="4">
    <source>
        <dbReference type="ARBA" id="ARBA00023136"/>
    </source>
</evidence>
<evidence type="ECO:0000256" key="6">
    <source>
        <dbReference type="SAM" id="Phobius"/>
    </source>
</evidence>
<keyword evidence="2 6" id="KW-0812">Transmembrane</keyword>
<feature type="transmembrane region" description="Helical" evidence="6">
    <location>
        <begin position="180"/>
        <end position="202"/>
    </location>
</feature>
<dbReference type="OMA" id="PPSYFWR"/>
<sequence length="296" mass="32786">MISSNIGFDVNSGGTKLFIVQLVFLLVAWIISLLRVYVKLFMIRKVSPDDYWMLTALLFYTGYGAIVLHGIALGGTGKHTKELTLDGAEISLRAWYLCEVLYAPMSACIRTSIAVFLLRLSVKTWHRWTIYVVLVITWLVSVGFFVPMVIQCFPPSYFWKQVKGAEGTCMNPVVVPLTAVVHGVISSICDWILGLFPIVLLWNVQINRCTKFGIAALLSMGIIAGIALIARIPFIKTLAISVDFLYETVNVAMWSVPEPGLGIIAGNIATLRPLAKSLGFEMVEAEVETYDGRETK</sequence>
<feature type="transmembrane region" description="Helical" evidence="6">
    <location>
        <begin position="214"/>
        <end position="234"/>
    </location>
</feature>
<feature type="transmembrane region" description="Helical" evidence="6">
    <location>
        <begin position="50"/>
        <end position="74"/>
    </location>
</feature>
<dbReference type="InterPro" id="IPR049326">
    <property type="entry name" value="Rhodopsin_dom_fungi"/>
</dbReference>
<accession>M7T2B6</accession>
<organism evidence="8 9">
    <name type="scientific">Eutypa lata (strain UCR-EL1)</name>
    <name type="common">Grapevine dieback disease fungus</name>
    <name type="synonym">Eutypa armeniacae</name>
    <dbReference type="NCBI Taxonomy" id="1287681"/>
    <lineage>
        <taxon>Eukaryota</taxon>
        <taxon>Fungi</taxon>
        <taxon>Dikarya</taxon>
        <taxon>Ascomycota</taxon>
        <taxon>Pezizomycotina</taxon>
        <taxon>Sordariomycetes</taxon>
        <taxon>Xylariomycetidae</taxon>
        <taxon>Xylariales</taxon>
        <taxon>Diatrypaceae</taxon>
        <taxon>Eutypa</taxon>
    </lineage>
</organism>
<feature type="domain" description="Rhodopsin" evidence="7">
    <location>
        <begin position="34"/>
        <end position="276"/>
    </location>
</feature>
<keyword evidence="9" id="KW-1185">Reference proteome</keyword>
<keyword evidence="4 6" id="KW-0472">Membrane</keyword>
<name>M7T2B6_EUTLA</name>
<comment type="similarity">
    <text evidence="5">Belongs to the SAT4 family.</text>
</comment>
<feature type="transmembrane region" description="Helical" evidence="6">
    <location>
        <begin position="130"/>
        <end position="150"/>
    </location>
</feature>
<dbReference type="OrthoDB" id="3936451at2759"/>
<reference evidence="9" key="1">
    <citation type="journal article" date="2013" name="Genome Announc.">
        <title>Draft genome sequence of the grapevine dieback fungus Eutypa lata UCR-EL1.</title>
        <authorList>
            <person name="Blanco-Ulate B."/>
            <person name="Rolshausen P.E."/>
            <person name="Cantu D."/>
        </authorList>
    </citation>
    <scope>NUCLEOTIDE SEQUENCE [LARGE SCALE GENOMIC DNA]</scope>
    <source>
        <strain evidence="9">UCR-EL1</strain>
    </source>
</reference>
<evidence type="ECO:0000259" key="7">
    <source>
        <dbReference type="Pfam" id="PF20684"/>
    </source>
</evidence>
<evidence type="ECO:0000256" key="1">
    <source>
        <dbReference type="ARBA" id="ARBA00004141"/>
    </source>
</evidence>
<feature type="transmembrane region" description="Helical" evidence="6">
    <location>
        <begin position="94"/>
        <end position="118"/>
    </location>
</feature>
<dbReference type="GO" id="GO:0016020">
    <property type="term" value="C:membrane"/>
    <property type="evidence" value="ECO:0007669"/>
    <property type="project" value="UniProtKB-SubCell"/>
</dbReference>
<comment type="subcellular location">
    <subcellularLocation>
        <location evidence="1">Membrane</location>
        <topology evidence="1">Multi-pass membrane protein</topology>
    </subcellularLocation>
</comment>
<dbReference type="KEGG" id="ela:UCREL1_1951"/>
<proteinExistence type="inferred from homology"/>
<dbReference type="PANTHER" id="PTHR33048">
    <property type="entry name" value="PTH11-LIKE INTEGRAL MEMBRANE PROTEIN (AFU_ORTHOLOGUE AFUA_5G11245)"/>
    <property type="match status" value="1"/>
</dbReference>
<evidence type="ECO:0000313" key="8">
    <source>
        <dbReference type="EMBL" id="EMR70993.1"/>
    </source>
</evidence>
<dbReference type="InterPro" id="IPR052337">
    <property type="entry name" value="SAT4-like"/>
</dbReference>
<evidence type="ECO:0000256" key="2">
    <source>
        <dbReference type="ARBA" id="ARBA00022692"/>
    </source>
</evidence>
<evidence type="ECO:0000256" key="3">
    <source>
        <dbReference type="ARBA" id="ARBA00022989"/>
    </source>
</evidence>
<dbReference type="PANTHER" id="PTHR33048:SF96">
    <property type="entry name" value="INTEGRAL MEMBRANE PROTEIN"/>
    <property type="match status" value="1"/>
</dbReference>
<evidence type="ECO:0000256" key="5">
    <source>
        <dbReference type="ARBA" id="ARBA00038359"/>
    </source>
</evidence>
<evidence type="ECO:0000313" key="9">
    <source>
        <dbReference type="Proteomes" id="UP000012174"/>
    </source>
</evidence>
<dbReference type="Pfam" id="PF20684">
    <property type="entry name" value="Fung_rhodopsin"/>
    <property type="match status" value="1"/>
</dbReference>
<keyword evidence="3 6" id="KW-1133">Transmembrane helix</keyword>
<dbReference type="eggNOG" id="ENOG502SK0C">
    <property type="taxonomic scope" value="Eukaryota"/>
</dbReference>
<gene>
    <name evidence="8" type="ORF">UCREL1_1951</name>
</gene>
<dbReference type="Proteomes" id="UP000012174">
    <property type="component" value="Unassembled WGS sequence"/>
</dbReference>
<feature type="transmembrane region" description="Helical" evidence="6">
    <location>
        <begin position="18"/>
        <end position="38"/>
    </location>
</feature>
<dbReference type="EMBL" id="KB705728">
    <property type="protein sequence ID" value="EMR70993.1"/>
    <property type="molecule type" value="Genomic_DNA"/>
</dbReference>
<dbReference type="HOGENOM" id="CLU_028200_3_4_1"/>
<protein>
    <submittedName>
        <fullName evidence="8">Putative integral membrane protein</fullName>
    </submittedName>
</protein>